<dbReference type="RefSeq" id="WP_154534901.1">
    <property type="nucleotide sequence ID" value="NZ_VUNG01000034.1"/>
</dbReference>
<protein>
    <submittedName>
        <fullName evidence="1">Uncharacterized protein</fullName>
    </submittedName>
</protein>
<sequence>MEKLDDDWSLPELIKEKMNKSNYILVGLLLLSTGVSAQAYQDSIPKSAQGLKSDAPLYAEVTPSGEWSDGNSLHAGLNASMDLSAYTTFGGRRHHSGFAQTANVAYATPIGKKGSLVVGGSLSHVNEGANNYVTGSVYAELGYRFNDQWSAFIYGQKSIGSNGFYPYSYYGCSPLGYQSLMSPFGWGPYGIGAYSYGAGSNFFNNVDRVGASVLWKPSPSFSLQLSVEKDWYRDPYKDSVFGSHKYDYPLPKVQ</sequence>
<gene>
    <name evidence="1" type="ORF">FYJ73_11670</name>
</gene>
<proteinExistence type="predicted"/>
<evidence type="ECO:0000313" key="1">
    <source>
        <dbReference type="EMBL" id="MST85316.1"/>
    </source>
</evidence>
<accession>A0A7K0KHA5</accession>
<dbReference type="EMBL" id="VUNG01000034">
    <property type="protein sequence ID" value="MST85316.1"/>
    <property type="molecule type" value="Genomic_DNA"/>
</dbReference>
<reference evidence="1 2" key="1">
    <citation type="submission" date="2019-08" db="EMBL/GenBank/DDBJ databases">
        <title>In-depth cultivation of the pig gut microbiome towards novel bacterial diversity and tailored functional studies.</title>
        <authorList>
            <person name="Wylensek D."/>
            <person name="Hitch T.C.A."/>
            <person name="Clavel T."/>
        </authorList>
    </citation>
    <scope>NUCLEOTIDE SEQUENCE [LARGE SCALE GENOMIC DNA]</scope>
    <source>
        <strain evidence="1 2">LKV-178-WT-2A</strain>
    </source>
</reference>
<evidence type="ECO:0000313" key="2">
    <source>
        <dbReference type="Proteomes" id="UP000438914"/>
    </source>
</evidence>
<comment type="caution">
    <text evidence="1">The sequence shown here is derived from an EMBL/GenBank/DDBJ whole genome shotgun (WGS) entry which is preliminary data.</text>
</comment>
<dbReference type="AlphaFoldDB" id="A0A7K0KHA5"/>
<keyword evidence="2" id="KW-1185">Reference proteome</keyword>
<dbReference type="Proteomes" id="UP000438914">
    <property type="component" value="Unassembled WGS sequence"/>
</dbReference>
<organism evidence="1 2">
    <name type="scientific">Hallella mizrahii</name>
    <dbReference type="NCBI Taxonomy" id="2606637"/>
    <lineage>
        <taxon>Bacteria</taxon>
        <taxon>Pseudomonadati</taxon>
        <taxon>Bacteroidota</taxon>
        <taxon>Bacteroidia</taxon>
        <taxon>Bacteroidales</taxon>
        <taxon>Prevotellaceae</taxon>
        <taxon>Hallella</taxon>
    </lineage>
</organism>
<name>A0A7K0KHA5_9BACT</name>